<organism evidence="2 5">
    <name type="scientific">Ustilaginoidea virens</name>
    <name type="common">Rice false smut fungus</name>
    <name type="synonym">Villosiclava virens</name>
    <dbReference type="NCBI Taxonomy" id="1159556"/>
    <lineage>
        <taxon>Eukaryota</taxon>
        <taxon>Fungi</taxon>
        <taxon>Dikarya</taxon>
        <taxon>Ascomycota</taxon>
        <taxon>Pezizomycotina</taxon>
        <taxon>Sordariomycetes</taxon>
        <taxon>Hypocreomycetidae</taxon>
        <taxon>Hypocreales</taxon>
        <taxon>Clavicipitaceae</taxon>
        <taxon>Ustilaginoidea</taxon>
    </lineage>
</organism>
<evidence type="ECO:0000256" key="1">
    <source>
        <dbReference type="SAM" id="Phobius"/>
    </source>
</evidence>
<gene>
    <name evidence="3" type="ORF">UV8b_05391</name>
    <name evidence="2" type="ORF">UVI_02009860</name>
</gene>
<feature type="transmembrane region" description="Helical" evidence="1">
    <location>
        <begin position="66"/>
        <end position="89"/>
    </location>
</feature>
<dbReference type="Proteomes" id="UP000027002">
    <property type="component" value="Chromosome 4"/>
</dbReference>
<evidence type="ECO:0000313" key="4">
    <source>
        <dbReference type="Proteomes" id="UP000027002"/>
    </source>
</evidence>
<reference evidence="3" key="3">
    <citation type="submission" date="2020-03" db="EMBL/GenBank/DDBJ databases">
        <title>A mixture of massive structural variations and highly conserved coding sequences in Ustilaginoidea virens genome.</title>
        <authorList>
            <person name="Zhang K."/>
            <person name="Zhao Z."/>
            <person name="Zhang Z."/>
            <person name="Li Y."/>
            <person name="Hsiang T."/>
            <person name="Sun W."/>
        </authorList>
    </citation>
    <scope>NUCLEOTIDE SEQUENCE</scope>
    <source>
        <strain evidence="3">UV-8b</strain>
    </source>
</reference>
<feature type="transmembrane region" description="Helical" evidence="1">
    <location>
        <begin position="34"/>
        <end position="54"/>
    </location>
</feature>
<dbReference type="OrthoDB" id="202545at2759"/>
<dbReference type="EMBL" id="CP072756">
    <property type="protein sequence ID" value="QUC21148.1"/>
    <property type="molecule type" value="Genomic_DNA"/>
</dbReference>
<dbReference type="Proteomes" id="UP000054053">
    <property type="component" value="Unassembled WGS sequence"/>
</dbReference>
<evidence type="ECO:0000313" key="3">
    <source>
        <dbReference type="EMBL" id="QUC21148.1"/>
    </source>
</evidence>
<protein>
    <recommendedName>
        <fullName evidence="6">Alpha/beta-Hydrolase</fullName>
    </recommendedName>
</protein>
<dbReference type="HOGENOM" id="CLU_023866_0_0_1"/>
<dbReference type="GeneID" id="66066168"/>
<evidence type="ECO:0000313" key="2">
    <source>
        <dbReference type="EMBL" id="GAO18375.1"/>
    </source>
</evidence>
<dbReference type="PANTHER" id="PTHR42044">
    <property type="entry name" value="DUF676 DOMAIN-CONTAINING PROTEIN-RELATED"/>
    <property type="match status" value="1"/>
</dbReference>
<reference evidence="2" key="1">
    <citation type="journal article" date="2016" name="Genome Announc.">
        <title>Genome Sequence of Ustilaginoidea virens IPU010, a Rice Pathogenic Fungus Causing False Smut.</title>
        <authorList>
            <person name="Kumagai T."/>
            <person name="Ishii T."/>
            <person name="Terai G."/>
            <person name="Umemura M."/>
            <person name="Machida M."/>
            <person name="Asai K."/>
        </authorList>
    </citation>
    <scope>NUCLEOTIDE SEQUENCE [LARGE SCALE GENOMIC DNA]</scope>
    <source>
        <strain evidence="2">IPU010</strain>
    </source>
</reference>
<dbReference type="EMBL" id="BBTG02000003">
    <property type="protein sequence ID" value="GAO18375.1"/>
    <property type="molecule type" value="Genomic_DNA"/>
</dbReference>
<accession>A0A063C8C7</accession>
<dbReference type="PANTHER" id="PTHR42044:SF1">
    <property type="entry name" value="DUF676 DOMAIN-CONTAINING PROTEIN"/>
    <property type="match status" value="1"/>
</dbReference>
<dbReference type="STRING" id="1159556.A0A063C8C7"/>
<evidence type="ECO:0008006" key="6">
    <source>
        <dbReference type="Google" id="ProtNLM"/>
    </source>
</evidence>
<proteinExistence type="predicted"/>
<evidence type="ECO:0000313" key="5">
    <source>
        <dbReference type="Proteomes" id="UP000054053"/>
    </source>
</evidence>
<keyword evidence="1" id="KW-0472">Membrane</keyword>
<name>A0A063C8C7_USTVR</name>
<sequence>MGAATEFYRSQIGGTSVINYSYTDFPVTLLFKDVYYFFVYIWALPWIVLPLGPCGSGELDELYPSWNNMLCVSVHAILGILQLVFVFVLPVALVLPLWLSAVAVSAFLTLNWALCKLLNSKQVTFQSDEKYAKPRPGHAHEQWVFLNGVAVGEHWMKSNLNRLALTFGRPVLGIHNPTSGIIFDVVECLVQRNLTYATKNVRVSYRILRDILYDPSKSKVILILHSQGGIEGGLVLDWLLQETPQDLLSKLEVYTFGNAANHFNNPHRHVASQDLTDSNPLAALTTCFSETSFSSSADCPAEGTRRAVAGKHAHETLGPGASRTALAAKDRAIGHIEHYAHSTDFVALWGVLHFATNRMGSRQLPRFLGRLFSRATGAGGHQLNQHYLDGMFPLKRDAKTGELVGADEDNNAFMEEVIKFGKEGDSMAKTREAFDISYLGTDGFGSGDVSTPVEVHGVAGRRRIEAGVKVKELSRLWSYRNGRSPGEMPPLLVSEDGLVRNATW</sequence>
<dbReference type="KEGG" id="uvi:66066168"/>
<reference evidence="5" key="2">
    <citation type="journal article" date="2016" name="Genome Announc.">
        <title>Genome sequence of Ustilaginoidea virens IPU010, a rice pathogenic fungus causing false smut.</title>
        <authorList>
            <person name="Kumagai T."/>
            <person name="Ishii T."/>
            <person name="Terai G."/>
            <person name="Umemura M."/>
            <person name="Machida M."/>
            <person name="Asai K."/>
        </authorList>
    </citation>
    <scope>NUCLEOTIDE SEQUENCE [LARGE SCALE GENOMIC DNA]</scope>
    <source>
        <strain evidence="5">IPU010</strain>
    </source>
</reference>
<keyword evidence="1" id="KW-1133">Transmembrane helix</keyword>
<dbReference type="RefSeq" id="XP_042998821.1">
    <property type="nucleotide sequence ID" value="XM_043142888.1"/>
</dbReference>
<keyword evidence="1" id="KW-0812">Transmembrane</keyword>
<keyword evidence="4" id="KW-1185">Reference proteome</keyword>
<dbReference type="AlphaFoldDB" id="A0A063C8C7"/>